<evidence type="ECO:0000256" key="4">
    <source>
        <dbReference type="ARBA" id="ARBA00022475"/>
    </source>
</evidence>
<protein>
    <submittedName>
        <fullName evidence="9">EamA family transporter RarD</fullName>
    </submittedName>
</protein>
<dbReference type="NCBIfam" id="TIGR00688">
    <property type="entry name" value="rarD"/>
    <property type="match status" value="1"/>
</dbReference>
<reference evidence="9 10" key="1">
    <citation type="submission" date="2018-11" db="EMBL/GenBank/DDBJ databases">
        <title>Vibrio LJC006 sp. nov., isolated from seawater during the bloom of the enteromorpha.</title>
        <authorList>
            <person name="Liang J."/>
        </authorList>
    </citation>
    <scope>NUCLEOTIDE SEQUENCE [LARGE SCALE GENOMIC DNA]</scope>
    <source>
        <strain evidence="9 10">LJC006</strain>
    </source>
</reference>
<evidence type="ECO:0000256" key="1">
    <source>
        <dbReference type="ARBA" id="ARBA00004651"/>
    </source>
</evidence>
<feature type="transmembrane region" description="Helical" evidence="8">
    <location>
        <begin position="242"/>
        <end position="261"/>
    </location>
</feature>
<feature type="transmembrane region" description="Helical" evidence="8">
    <location>
        <begin position="100"/>
        <end position="120"/>
    </location>
</feature>
<sequence>MLAGVLFCMTASVLFAVLCYYTVFLAPLDGYEVFGWRVMGTVILVGLMISLLKEWRPISKQLIKIFKTPQHLLILLVCTALISLQLFLFAWAPLNQSSEALAMGYFLMPLSMVLCGRLIFQEQLSNYQKLAVTLATLGVISNLVIHGNLSWVSMLVMLGYPPYFILKRQLGLSAIHSMFIEHLLMLPIGILFVHAQNWSPDFFAVQQHGWLVIAGLGILGGVALLCFIAGSKLLPMSLFGMLGYLEPLLLFVVSLILPGSRFSPIDFFTYVPIWLAICCLILNGWKSYQRTSPKAEYAA</sequence>
<feature type="transmembrane region" description="Helical" evidence="8">
    <location>
        <begin position="7"/>
        <end position="28"/>
    </location>
</feature>
<dbReference type="RefSeq" id="WP_124935304.1">
    <property type="nucleotide sequence ID" value="NZ_RJVQ01000001.1"/>
</dbReference>
<evidence type="ECO:0000313" key="9">
    <source>
        <dbReference type="EMBL" id="RQW64655.1"/>
    </source>
</evidence>
<feature type="transmembrane region" description="Helical" evidence="8">
    <location>
        <begin position="267"/>
        <end position="285"/>
    </location>
</feature>
<dbReference type="InterPro" id="IPR004626">
    <property type="entry name" value="RarD"/>
</dbReference>
<keyword evidence="6 8" id="KW-1133">Transmembrane helix</keyword>
<name>A0A3N9TLZ2_9VIBR</name>
<keyword evidence="5 8" id="KW-0812">Transmembrane</keyword>
<comment type="similarity">
    <text evidence="2">Belongs to the EamA transporter family.</text>
</comment>
<feature type="transmembrane region" description="Helical" evidence="8">
    <location>
        <begin position="72"/>
        <end position="94"/>
    </location>
</feature>
<evidence type="ECO:0000256" key="6">
    <source>
        <dbReference type="ARBA" id="ARBA00022989"/>
    </source>
</evidence>
<evidence type="ECO:0000256" key="3">
    <source>
        <dbReference type="ARBA" id="ARBA00022448"/>
    </source>
</evidence>
<feature type="transmembrane region" description="Helical" evidence="8">
    <location>
        <begin position="178"/>
        <end position="198"/>
    </location>
</feature>
<evidence type="ECO:0000256" key="8">
    <source>
        <dbReference type="SAM" id="Phobius"/>
    </source>
</evidence>
<feature type="transmembrane region" description="Helical" evidence="8">
    <location>
        <begin position="210"/>
        <end position="230"/>
    </location>
</feature>
<dbReference type="EMBL" id="RJVQ01000001">
    <property type="protein sequence ID" value="RQW64655.1"/>
    <property type="molecule type" value="Genomic_DNA"/>
</dbReference>
<comment type="subcellular location">
    <subcellularLocation>
        <location evidence="1">Cell membrane</location>
        <topology evidence="1">Multi-pass membrane protein</topology>
    </subcellularLocation>
</comment>
<keyword evidence="10" id="KW-1185">Reference proteome</keyword>
<evidence type="ECO:0000256" key="2">
    <source>
        <dbReference type="ARBA" id="ARBA00007362"/>
    </source>
</evidence>
<keyword evidence="3" id="KW-0813">Transport</keyword>
<dbReference type="AlphaFoldDB" id="A0A3N9TLZ2"/>
<feature type="transmembrane region" description="Helical" evidence="8">
    <location>
        <begin position="34"/>
        <end position="52"/>
    </location>
</feature>
<accession>A0A3N9TLZ2</accession>
<gene>
    <name evidence="9" type="primary">rarD</name>
    <name evidence="9" type="ORF">EES38_00995</name>
</gene>
<keyword evidence="4" id="KW-1003">Cell membrane</keyword>
<keyword evidence="7 8" id="KW-0472">Membrane</keyword>
<feature type="transmembrane region" description="Helical" evidence="8">
    <location>
        <begin position="127"/>
        <end position="145"/>
    </location>
</feature>
<dbReference type="GO" id="GO:0005886">
    <property type="term" value="C:plasma membrane"/>
    <property type="evidence" value="ECO:0007669"/>
    <property type="project" value="UniProtKB-SubCell"/>
</dbReference>
<organism evidence="9 10">
    <name type="scientific">Vibrio viridaestus</name>
    <dbReference type="NCBI Taxonomy" id="2487322"/>
    <lineage>
        <taxon>Bacteria</taxon>
        <taxon>Pseudomonadati</taxon>
        <taxon>Pseudomonadota</taxon>
        <taxon>Gammaproteobacteria</taxon>
        <taxon>Vibrionales</taxon>
        <taxon>Vibrionaceae</taxon>
        <taxon>Vibrio</taxon>
    </lineage>
</organism>
<evidence type="ECO:0000256" key="5">
    <source>
        <dbReference type="ARBA" id="ARBA00022692"/>
    </source>
</evidence>
<dbReference type="OrthoDB" id="3250831at2"/>
<evidence type="ECO:0000256" key="7">
    <source>
        <dbReference type="ARBA" id="ARBA00023136"/>
    </source>
</evidence>
<proteinExistence type="inferred from homology"/>
<comment type="caution">
    <text evidence="9">The sequence shown here is derived from an EMBL/GenBank/DDBJ whole genome shotgun (WGS) entry which is preliminary data.</text>
</comment>
<evidence type="ECO:0000313" key="10">
    <source>
        <dbReference type="Proteomes" id="UP000281112"/>
    </source>
</evidence>
<dbReference type="Proteomes" id="UP000281112">
    <property type="component" value="Unassembled WGS sequence"/>
</dbReference>